<reference evidence="3" key="1">
    <citation type="journal article" date="2014" name="Int. J. Syst. Evol. Microbiol.">
        <title>Complete genome sequence of Corynebacterium casei LMG S-19264T (=DSM 44701T), isolated from a smear-ripened cheese.</title>
        <authorList>
            <consortium name="US DOE Joint Genome Institute (JGI-PGF)"/>
            <person name="Walter F."/>
            <person name="Albersmeier A."/>
            <person name="Kalinowski J."/>
            <person name="Ruckert C."/>
        </authorList>
    </citation>
    <scope>NUCLEOTIDE SEQUENCE</scope>
    <source>
        <strain evidence="3">CGMCC 4.7201</strain>
    </source>
</reference>
<feature type="domain" description="DUF6545" evidence="2">
    <location>
        <begin position="247"/>
        <end position="382"/>
    </location>
</feature>
<feature type="transmembrane region" description="Helical" evidence="1">
    <location>
        <begin position="107"/>
        <end position="129"/>
    </location>
</feature>
<proteinExistence type="predicted"/>
<dbReference type="AlphaFoldDB" id="A0A917ZRX7"/>
<keyword evidence="1" id="KW-1133">Transmembrane helix</keyword>
<evidence type="ECO:0000313" key="3">
    <source>
        <dbReference type="EMBL" id="GGO90615.1"/>
    </source>
</evidence>
<evidence type="ECO:0000313" key="4">
    <source>
        <dbReference type="Proteomes" id="UP000641932"/>
    </source>
</evidence>
<feature type="transmembrane region" description="Helical" evidence="1">
    <location>
        <begin position="189"/>
        <end position="213"/>
    </location>
</feature>
<feature type="transmembrane region" description="Helical" evidence="1">
    <location>
        <begin position="73"/>
        <end position="95"/>
    </location>
</feature>
<organism evidence="3 4">
    <name type="scientific">Wenjunlia tyrosinilytica</name>
    <dbReference type="NCBI Taxonomy" id="1544741"/>
    <lineage>
        <taxon>Bacteria</taxon>
        <taxon>Bacillati</taxon>
        <taxon>Actinomycetota</taxon>
        <taxon>Actinomycetes</taxon>
        <taxon>Kitasatosporales</taxon>
        <taxon>Streptomycetaceae</taxon>
        <taxon>Wenjunlia</taxon>
    </lineage>
</organism>
<reference evidence="3" key="2">
    <citation type="submission" date="2020-09" db="EMBL/GenBank/DDBJ databases">
        <authorList>
            <person name="Sun Q."/>
            <person name="Zhou Y."/>
        </authorList>
    </citation>
    <scope>NUCLEOTIDE SEQUENCE</scope>
    <source>
        <strain evidence="3">CGMCC 4.7201</strain>
    </source>
</reference>
<feature type="transmembrane region" description="Helical" evidence="1">
    <location>
        <begin position="149"/>
        <end position="169"/>
    </location>
</feature>
<gene>
    <name evidence="3" type="ORF">GCM10012280_36540</name>
</gene>
<name>A0A917ZRX7_9ACTN</name>
<dbReference type="InterPro" id="IPR046675">
    <property type="entry name" value="DUF6545"/>
</dbReference>
<sequence>MSEGAANITYLIVVLIGASSASIKVSALRRGFTESLVMMISCHIAGLLAFLTASPLVYRAIGELSGRTGLASLVVYSFIVLFGAHAHMLAIIWAAEVKQIPAPRGRIIGHVAVYAAILAAMAATFLHAGVTGPEHPLTFNVSQAGDPEVVVFLAVFMAGLSYSMLSAAWECRQGARTQNERLRKGLRHISTASLFIFGYVVFAGPSLAAAAAGHHEWDKLSDLGALSGTIGAFILNWGFSGPVVQVWWRDRRDYRRLRGLWETAVDGSGRSVALAPPSRMVERWSLLSAGAWLLVRRLADICDAERSLSPWMDPRLAEAVEEAGARERLKAEQVRALASAAMLLDAVDRRKRGEPPSYEPVSRPEDVGPERERAHLVRVARCLDHPLVLAAVERRLTTAPAT</sequence>
<dbReference type="EMBL" id="BMMS01000015">
    <property type="protein sequence ID" value="GGO90615.1"/>
    <property type="molecule type" value="Genomic_DNA"/>
</dbReference>
<evidence type="ECO:0000256" key="1">
    <source>
        <dbReference type="SAM" id="Phobius"/>
    </source>
</evidence>
<keyword evidence="1" id="KW-0472">Membrane</keyword>
<keyword evidence="1" id="KW-0812">Transmembrane</keyword>
<protein>
    <recommendedName>
        <fullName evidence="2">DUF6545 domain-containing protein</fullName>
    </recommendedName>
</protein>
<feature type="transmembrane region" description="Helical" evidence="1">
    <location>
        <begin position="37"/>
        <end position="61"/>
    </location>
</feature>
<dbReference type="Proteomes" id="UP000641932">
    <property type="component" value="Unassembled WGS sequence"/>
</dbReference>
<comment type="caution">
    <text evidence="3">The sequence shown here is derived from an EMBL/GenBank/DDBJ whole genome shotgun (WGS) entry which is preliminary data.</text>
</comment>
<dbReference type="InterPro" id="IPR050039">
    <property type="entry name" value="MAB_1171c-like"/>
</dbReference>
<feature type="transmembrane region" description="Helical" evidence="1">
    <location>
        <begin position="225"/>
        <end position="248"/>
    </location>
</feature>
<dbReference type="Pfam" id="PF20182">
    <property type="entry name" value="DUF6545"/>
    <property type="match status" value="1"/>
</dbReference>
<dbReference type="NCBIfam" id="NF042915">
    <property type="entry name" value="MAB_1171c_fam"/>
    <property type="match status" value="1"/>
</dbReference>
<evidence type="ECO:0000259" key="2">
    <source>
        <dbReference type="Pfam" id="PF20182"/>
    </source>
</evidence>
<keyword evidence="4" id="KW-1185">Reference proteome</keyword>
<dbReference type="RefSeq" id="WP_189132782.1">
    <property type="nucleotide sequence ID" value="NZ_BMMS01000015.1"/>
</dbReference>
<feature type="transmembrane region" description="Helical" evidence="1">
    <location>
        <begin position="6"/>
        <end position="25"/>
    </location>
</feature>
<accession>A0A917ZRX7</accession>